<keyword evidence="1" id="KW-0812">Transmembrane</keyword>
<accession>A0A0C6P3C5</accession>
<name>A0A0C6P3C5_BORBO</name>
<dbReference type="RefSeq" id="WP_003809519.1">
    <property type="nucleotide sequence ID" value="NC_019382.1"/>
</dbReference>
<dbReference type="InterPro" id="IPR046035">
    <property type="entry name" value="DUF5993"/>
</dbReference>
<dbReference type="HOGENOM" id="CLU_2614977_0_0_4"/>
<gene>
    <name evidence="2" type="ORF">BN112_2046</name>
</gene>
<evidence type="ECO:0000256" key="1">
    <source>
        <dbReference type="SAM" id="Phobius"/>
    </source>
</evidence>
<dbReference type="OrthoDB" id="9804645at2"/>
<dbReference type="Pfam" id="PF19455">
    <property type="entry name" value="DUF5993"/>
    <property type="match status" value="1"/>
</dbReference>
<sequence>MNYFVLLRYTRPSSHKGKREGSDEMLMMLPFLSGALAVWFGILGKRRPCFALWLVTLAVFAVGAHRYMTGPVPLPLAL</sequence>
<evidence type="ECO:0000313" key="2">
    <source>
        <dbReference type="EMBL" id="CCJ53963.1"/>
    </source>
</evidence>
<keyword evidence="1" id="KW-1133">Transmembrane helix</keyword>
<feature type="transmembrane region" description="Helical" evidence="1">
    <location>
        <begin position="50"/>
        <end position="68"/>
    </location>
</feature>
<proteinExistence type="predicted"/>
<evidence type="ECO:0000313" key="3">
    <source>
        <dbReference type="Proteomes" id="UP000007564"/>
    </source>
</evidence>
<keyword evidence="1" id="KW-0472">Membrane</keyword>
<reference evidence="2 3" key="1">
    <citation type="journal article" date="2012" name="BMC Genomics">
        <title>Comparative genomics of the classical Bordetella subspecies: the evolution and exchange of virulence-associated diversity amongst closely related pathogens.</title>
        <authorList>
            <person name="Park J."/>
            <person name="Zhang Y."/>
            <person name="Buboltz A.M."/>
            <person name="Zhang X."/>
            <person name="Schuster S.C."/>
            <person name="Ahuja U."/>
            <person name="Liu M."/>
            <person name="Miller J.F."/>
            <person name="Sebaihia M."/>
            <person name="Bentley S.D."/>
            <person name="Parkhill J."/>
            <person name="Harvill E.T."/>
        </authorList>
    </citation>
    <scope>NUCLEOTIDE SEQUENCE [LARGE SCALE GENOMIC DNA]</scope>
    <source>
        <strain evidence="2 3">253</strain>
    </source>
</reference>
<dbReference type="AlphaFoldDB" id="A0A0C6P3C5"/>
<dbReference type="GeneID" id="93202951"/>
<feature type="transmembrane region" description="Helical" evidence="1">
    <location>
        <begin position="25"/>
        <end position="43"/>
    </location>
</feature>
<dbReference type="KEGG" id="bbh:BN112_2046"/>
<organism evidence="2 3">
    <name type="scientific">Bordetella bronchiseptica 253</name>
    <dbReference type="NCBI Taxonomy" id="568707"/>
    <lineage>
        <taxon>Bacteria</taxon>
        <taxon>Pseudomonadati</taxon>
        <taxon>Pseudomonadota</taxon>
        <taxon>Betaproteobacteria</taxon>
        <taxon>Burkholderiales</taxon>
        <taxon>Alcaligenaceae</taxon>
        <taxon>Bordetella</taxon>
    </lineage>
</organism>
<dbReference type="EMBL" id="HE965806">
    <property type="protein sequence ID" value="CCJ53963.1"/>
    <property type="molecule type" value="Genomic_DNA"/>
</dbReference>
<protein>
    <submittedName>
        <fullName evidence="2">Putative membrane protein</fullName>
    </submittedName>
</protein>
<dbReference type="Proteomes" id="UP000007564">
    <property type="component" value="Chromosome"/>
</dbReference>